<dbReference type="Proteomes" id="UP000612899">
    <property type="component" value="Unassembled WGS sequence"/>
</dbReference>
<feature type="region of interest" description="Disordered" evidence="1">
    <location>
        <begin position="44"/>
        <end position="89"/>
    </location>
</feature>
<keyword evidence="4" id="KW-1185">Reference proteome</keyword>
<feature type="compositionally biased region" description="Basic and acidic residues" evidence="1">
    <location>
        <begin position="77"/>
        <end position="89"/>
    </location>
</feature>
<sequence length="89" mass="10158">MRVQVTFRFDPKTGVVEEFLIDDVDGDPSADDHNEVHDRIAEEFGSALDRLPDIGQVEPGTGLRPSRDALPPTPEWVPEHDPQRRRERE</sequence>
<evidence type="ECO:0000256" key="1">
    <source>
        <dbReference type="SAM" id="MobiDB-lite"/>
    </source>
</evidence>
<proteinExistence type="predicted"/>
<dbReference type="RefSeq" id="WP_203914613.1">
    <property type="nucleotide sequence ID" value="NZ_BONY01000110.1"/>
</dbReference>
<evidence type="ECO:0000313" key="4">
    <source>
        <dbReference type="Proteomes" id="UP000612899"/>
    </source>
</evidence>
<dbReference type="Pfam" id="PF19999">
    <property type="entry name" value="fvmX3"/>
    <property type="match status" value="1"/>
</dbReference>
<comment type="caution">
    <text evidence="3">The sequence shown here is derived from an EMBL/GenBank/DDBJ whole genome shotgun (WGS) entry which is preliminary data.</text>
</comment>
<reference evidence="3" key="1">
    <citation type="submission" date="2021-01" db="EMBL/GenBank/DDBJ databases">
        <title>Whole genome shotgun sequence of Rhizocola hellebori NBRC 109834.</title>
        <authorList>
            <person name="Komaki H."/>
            <person name="Tamura T."/>
        </authorList>
    </citation>
    <scope>NUCLEOTIDE SEQUENCE</scope>
    <source>
        <strain evidence="3">NBRC 109834</strain>
    </source>
</reference>
<accession>A0A8J3QJ12</accession>
<name>A0A8J3QJ12_9ACTN</name>
<gene>
    <name evidence="3" type="ORF">Rhe02_89590</name>
</gene>
<organism evidence="3 4">
    <name type="scientific">Rhizocola hellebori</name>
    <dbReference type="NCBI Taxonomy" id="1392758"/>
    <lineage>
        <taxon>Bacteria</taxon>
        <taxon>Bacillati</taxon>
        <taxon>Actinomycetota</taxon>
        <taxon>Actinomycetes</taxon>
        <taxon>Micromonosporales</taxon>
        <taxon>Micromonosporaceae</taxon>
        <taxon>Rhizocola</taxon>
    </lineage>
</organism>
<feature type="domain" description="FtsH ternary system" evidence="2">
    <location>
        <begin position="1"/>
        <end position="85"/>
    </location>
</feature>
<evidence type="ECO:0000313" key="3">
    <source>
        <dbReference type="EMBL" id="GIH10892.1"/>
    </source>
</evidence>
<dbReference type="EMBL" id="BONY01000110">
    <property type="protein sequence ID" value="GIH10892.1"/>
    <property type="molecule type" value="Genomic_DNA"/>
</dbReference>
<protein>
    <recommendedName>
        <fullName evidence="2">FtsH ternary system domain-containing protein</fullName>
    </recommendedName>
</protein>
<evidence type="ECO:0000259" key="2">
    <source>
        <dbReference type="Pfam" id="PF19999"/>
    </source>
</evidence>
<dbReference type="AlphaFoldDB" id="A0A8J3QJ12"/>
<dbReference type="InterPro" id="IPR045481">
    <property type="entry name" value="fvmX3"/>
</dbReference>